<feature type="transmembrane region" description="Helical" evidence="1">
    <location>
        <begin position="87"/>
        <end position="108"/>
    </location>
</feature>
<dbReference type="Proteomes" id="UP000481153">
    <property type="component" value="Unassembled WGS sequence"/>
</dbReference>
<feature type="transmembrane region" description="Helical" evidence="1">
    <location>
        <begin position="49"/>
        <end position="75"/>
    </location>
</feature>
<gene>
    <name evidence="2" type="ORF">Ae201684_008228</name>
</gene>
<evidence type="ECO:0000313" key="2">
    <source>
        <dbReference type="EMBL" id="KAF0735316.1"/>
    </source>
</evidence>
<feature type="transmembrane region" description="Helical" evidence="1">
    <location>
        <begin position="114"/>
        <end position="138"/>
    </location>
</feature>
<sequence length="174" mass="18709">MLCFPTTIDLGGLRKVVAVLSVNMLLQAILVGCQVAASTDKKHLAEQTLYRYLVLSHLAWVAVSGVGGLAGLFAVWKLNVHAAQLCLTSWLVLMALQCFQFLAMTLLFDEDAAVAVLAESLLLVAIETCFIGLVYSFIHKLSNAPSAMNQVDESGIDLVEMHAAKPVTQYGSIA</sequence>
<dbReference type="VEuPathDB" id="FungiDB:AeMF1_005301"/>
<evidence type="ECO:0000313" key="3">
    <source>
        <dbReference type="Proteomes" id="UP000481153"/>
    </source>
</evidence>
<keyword evidence="1" id="KW-1133">Transmembrane helix</keyword>
<reference evidence="2 3" key="1">
    <citation type="submission" date="2019-07" db="EMBL/GenBank/DDBJ databases">
        <title>Genomics analysis of Aphanomyces spp. identifies a new class of oomycete effector associated with host adaptation.</title>
        <authorList>
            <person name="Gaulin E."/>
        </authorList>
    </citation>
    <scope>NUCLEOTIDE SEQUENCE [LARGE SCALE GENOMIC DNA]</scope>
    <source>
        <strain evidence="2 3">ATCC 201684</strain>
    </source>
</reference>
<name>A0A6G0X5R9_9STRA</name>
<evidence type="ECO:0000256" key="1">
    <source>
        <dbReference type="SAM" id="Phobius"/>
    </source>
</evidence>
<accession>A0A6G0X5R9</accession>
<keyword evidence="1" id="KW-0812">Transmembrane</keyword>
<feature type="transmembrane region" description="Helical" evidence="1">
    <location>
        <begin position="16"/>
        <end position="37"/>
    </location>
</feature>
<dbReference type="EMBL" id="VJMJ01000100">
    <property type="protein sequence ID" value="KAF0735316.1"/>
    <property type="molecule type" value="Genomic_DNA"/>
</dbReference>
<dbReference type="AlphaFoldDB" id="A0A6G0X5R9"/>
<proteinExistence type="predicted"/>
<comment type="caution">
    <text evidence="2">The sequence shown here is derived from an EMBL/GenBank/DDBJ whole genome shotgun (WGS) entry which is preliminary data.</text>
</comment>
<keyword evidence="3" id="KW-1185">Reference proteome</keyword>
<protein>
    <submittedName>
        <fullName evidence="2">Uncharacterized protein</fullName>
    </submittedName>
</protein>
<keyword evidence="1" id="KW-0472">Membrane</keyword>
<organism evidence="2 3">
    <name type="scientific">Aphanomyces euteiches</name>
    <dbReference type="NCBI Taxonomy" id="100861"/>
    <lineage>
        <taxon>Eukaryota</taxon>
        <taxon>Sar</taxon>
        <taxon>Stramenopiles</taxon>
        <taxon>Oomycota</taxon>
        <taxon>Saprolegniomycetes</taxon>
        <taxon>Saprolegniales</taxon>
        <taxon>Verrucalvaceae</taxon>
        <taxon>Aphanomyces</taxon>
    </lineage>
</organism>